<evidence type="ECO:0000256" key="1">
    <source>
        <dbReference type="SAM" id="Coils"/>
    </source>
</evidence>
<dbReference type="EMBL" id="JAUIZM010000013">
    <property type="protein sequence ID" value="KAK1353251.1"/>
    <property type="molecule type" value="Genomic_DNA"/>
</dbReference>
<comment type="caution">
    <text evidence="2">The sequence shown here is derived from an EMBL/GenBank/DDBJ whole genome shotgun (WGS) entry which is preliminary data.</text>
</comment>
<keyword evidence="3" id="KW-1185">Reference proteome</keyword>
<evidence type="ECO:0000313" key="2">
    <source>
        <dbReference type="EMBL" id="KAK1353251.1"/>
    </source>
</evidence>
<sequence length="132" mass="15774">MPWNSTEAEILKRVYSINERYKRTQENAVYHVHRKTKKEEEKLRQQLEEQQRKMLRTGKSITTDLAIENVDEQGDLGNFEHNQDTDYYENEEYYGDEEDGMNKSRSYAWTVAVKIRINKNRIKADGQLDINL</sequence>
<keyword evidence="1" id="KW-0175">Coiled coil</keyword>
<protein>
    <submittedName>
        <fullName evidence="2">Uncharacterized protein</fullName>
    </submittedName>
</protein>
<reference evidence="2" key="1">
    <citation type="submission" date="2023-02" db="EMBL/GenBank/DDBJ databases">
        <title>Genome of toxic invasive species Heracleum sosnowskyi carries increased number of genes despite the absence of recent whole-genome duplications.</title>
        <authorList>
            <person name="Schelkunov M."/>
            <person name="Shtratnikova V."/>
            <person name="Makarenko M."/>
            <person name="Klepikova A."/>
            <person name="Omelchenko D."/>
            <person name="Novikova G."/>
            <person name="Obukhova E."/>
            <person name="Bogdanov V."/>
            <person name="Penin A."/>
            <person name="Logacheva M."/>
        </authorList>
    </citation>
    <scope>NUCLEOTIDE SEQUENCE</scope>
    <source>
        <strain evidence="2">Hsosn_3</strain>
        <tissue evidence="2">Leaf</tissue>
    </source>
</reference>
<organism evidence="2 3">
    <name type="scientific">Heracleum sosnowskyi</name>
    <dbReference type="NCBI Taxonomy" id="360622"/>
    <lineage>
        <taxon>Eukaryota</taxon>
        <taxon>Viridiplantae</taxon>
        <taxon>Streptophyta</taxon>
        <taxon>Embryophyta</taxon>
        <taxon>Tracheophyta</taxon>
        <taxon>Spermatophyta</taxon>
        <taxon>Magnoliopsida</taxon>
        <taxon>eudicotyledons</taxon>
        <taxon>Gunneridae</taxon>
        <taxon>Pentapetalae</taxon>
        <taxon>asterids</taxon>
        <taxon>campanulids</taxon>
        <taxon>Apiales</taxon>
        <taxon>Apiaceae</taxon>
        <taxon>Apioideae</taxon>
        <taxon>apioid superclade</taxon>
        <taxon>Tordylieae</taxon>
        <taxon>Tordyliinae</taxon>
        <taxon>Heracleum</taxon>
    </lineage>
</organism>
<proteinExistence type="predicted"/>
<dbReference type="AlphaFoldDB" id="A0AAD8LXX5"/>
<accession>A0AAD8LXX5</accession>
<evidence type="ECO:0000313" key="3">
    <source>
        <dbReference type="Proteomes" id="UP001237642"/>
    </source>
</evidence>
<reference evidence="2" key="2">
    <citation type="submission" date="2023-05" db="EMBL/GenBank/DDBJ databases">
        <authorList>
            <person name="Schelkunov M.I."/>
        </authorList>
    </citation>
    <scope>NUCLEOTIDE SEQUENCE</scope>
    <source>
        <strain evidence="2">Hsosn_3</strain>
        <tissue evidence="2">Leaf</tissue>
    </source>
</reference>
<feature type="coiled-coil region" evidence="1">
    <location>
        <begin position="30"/>
        <end position="57"/>
    </location>
</feature>
<dbReference type="Proteomes" id="UP001237642">
    <property type="component" value="Unassembled WGS sequence"/>
</dbReference>
<name>A0AAD8LXX5_9APIA</name>
<gene>
    <name evidence="2" type="ORF">POM88_052386</name>
</gene>